<dbReference type="STRING" id="4097.A0A1S3YPY4"/>
<dbReference type="PANTHER" id="PTHR26374">
    <property type="entry name" value="ZINC FINGER PROTEIN ZAT5"/>
    <property type="match status" value="1"/>
</dbReference>
<dbReference type="Proteomes" id="UP000790787">
    <property type="component" value="Chromosome 23"/>
</dbReference>
<reference evidence="12" key="2">
    <citation type="submission" date="2025-08" db="UniProtKB">
        <authorList>
            <consortium name="RefSeq"/>
        </authorList>
    </citation>
    <scope>IDENTIFICATION</scope>
    <source>
        <tissue evidence="12">Leaf</tissue>
    </source>
</reference>
<comment type="subcellular location">
    <subcellularLocation>
        <location evidence="1">Nucleus</location>
    </subcellularLocation>
</comment>
<dbReference type="SMART" id="SM00355">
    <property type="entry name" value="ZnF_C2H2"/>
    <property type="match status" value="2"/>
</dbReference>
<dbReference type="OrthoDB" id="9411774at2759"/>
<dbReference type="AlphaFoldDB" id="A0A1S3YPY4"/>
<evidence type="ECO:0000256" key="8">
    <source>
        <dbReference type="ARBA" id="ARBA00023242"/>
    </source>
</evidence>
<dbReference type="PANTHER" id="PTHR26374:SF379">
    <property type="entry name" value="ZINC FINGER PROTEIN ZAT12"/>
    <property type="match status" value="1"/>
</dbReference>
<evidence type="ECO:0000256" key="6">
    <source>
        <dbReference type="ARBA" id="ARBA00023015"/>
    </source>
</evidence>
<evidence type="ECO:0000313" key="12">
    <source>
        <dbReference type="RefSeq" id="XP_016454183.1"/>
    </source>
</evidence>
<dbReference type="Gene3D" id="3.30.160.60">
    <property type="entry name" value="Classic Zinc Finger"/>
    <property type="match status" value="1"/>
</dbReference>
<protein>
    <submittedName>
        <fullName evidence="12">Zinc finger protein ZAT12-like</fullName>
    </submittedName>
    <submittedName>
        <fullName evidence="12">Zinc finger protein ZAT7-like</fullName>
    </submittedName>
</protein>
<feature type="domain" description="C2H2-type" evidence="10">
    <location>
        <begin position="52"/>
        <end position="79"/>
    </location>
</feature>
<dbReference type="PROSITE" id="PS50157">
    <property type="entry name" value="ZINC_FINGER_C2H2_2"/>
    <property type="match status" value="2"/>
</dbReference>
<dbReference type="InterPro" id="IPR013087">
    <property type="entry name" value="Znf_C2H2_type"/>
</dbReference>
<dbReference type="GO" id="GO:0005634">
    <property type="term" value="C:nucleus"/>
    <property type="evidence" value="ECO:0007669"/>
    <property type="project" value="UniProtKB-SubCell"/>
</dbReference>
<evidence type="ECO:0000256" key="7">
    <source>
        <dbReference type="ARBA" id="ARBA00023163"/>
    </source>
</evidence>
<dbReference type="InterPro" id="IPR036236">
    <property type="entry name" value="Znf_C2H2_sf"/>
</dbReference>
<dbReference type="GeneID" id="107778438"/>
<evidence type="ECO:0000256" key="3">
    <source>
        <dbReference type="ARBA" id="ARBA00022737"/>
    </source>
</evidence>
<dbReference type="RefSeq" id="XP_016454183.1">
    <property type="nucleotide sequence ID" value="XM_016598697.1"/>
</dbReference>
<keyword evidence="3" id="KW-0677">Repeat</keyword>
<dbReference type="SUPFAM" id="SSF57667">
    <property type="entry name" value="beta-beta-alpha zinc fingers"/>
    <property type="match status" value="1"/>
</dbReference>
<reference evidence="11" key="1">
    <citation type="journal article" date="2014" name="Nat. Commun.">
        <title>The tobacco genome sequence and its comparison with those of tomato and potato.</title>
        <authorList>
            <person name="Sierro N."/>
            <person name="Battey J.N."/>
            <person name="Ouadi S."/>
            <person name="Bakaher N."/>
            <person name="Bovet L."/>
            <person name="Willig A."/>
            <person name="Goepfert S."/>
            <person name="Peitsch M.C."/>
            <person name="Ivanov N.V."/>
        </authorList>
    </citation>
    <scope>NUCLEOTIDE SEQUENCE [LARGE SCALE GENOMIC DNA]</scope>
</reference>
<accession>A0A1S3YPY4</accession>
<gene>
    <name evidence="12" type="primary">LOC107778438</name>
</gene>
<proteinExistence type="predicted"/>
<dbReference type="PROSITE" id="PS00028">
    <property type="entry name" value="ZINC_FINGER_C2H2_1"/>
    <property type="match status" value="2"/>
</dbReference>
<keyword evidence="2" id="KW-0479">Metal-binding</keyword>
<feature type="domain" description="C2H2-type" evidence="10">
    <location>
        <begin position="100"/>
        <end position="122"/>
    </location>
</feature>
<name>A0A1S3YPY4_TOBAC</name>
<keyword evidence="6" id="KW-0805">Transcription regulation</keyword>
<organism evidence="11 12">
    <name type="scientific">Nicotiana tabacum</name>
    <name type="common">Common tobacco</name>
    <dbReference type="NCBI Taxonomy" id="4097"/>
    <lineage>
        <taxon>Eukaryota</taxon>
        <taxon>Viridiplantae</taxon>
        <taxon>Streptophyta</taxon>
        <taxon>Embryophyta</taxon>
        <taxon>Tracheophyta</taxon>
        <taxon>Spermatophyta</taxon>
        <taxon>Magnoliopsida</taxon>
        <taxon>eudicotyledons</taxon>
        <taxon>Gunneridae</taxon>
        <taxon>Pentapetalae</taxon>
        <taxon>asterids</taxon>
        <taxon>lamiids</taxon>
        <taxon>Solanales</taxon>
        <taxon>Solanaceae</taxon>
        <taxon>Nicotianoideae</taxon>
        <taxon>Nicotianeae</taxon>
        <taxon>Nicotiana</taxon>
    </lineage>
</organism>
<keyword evidence="7" id="KW-0804">Transcription</keyword>
<keyword evidence="5" id="KW-0862">Zinc</keyword>
<keyword evidence="8" id="KW-0539">Nucleus</keyword>
<evidence type="ECO:0000256" key="5">
    <source>
        <dbReference type="ARBA" id="ARBA00022833"/>
    </source>
</evidence>
<evidence type="ECO:0000256" key="2">
    <source>
        <dbReference type="ARBA" id="ARBA00022723"/>
    </source>
</evidence>
<dbReference type="GO" id="GO:0008270">
    <property type="term" value="F:zinc ion binding"/>
    <property type="evidence" value="ECO:0007669"/>
    <property type="project" value="UniProtKB-KW"/>
</dbReference>
<keyword evidence="4 9" id="KW-0863">Zinc-finger</keyword>
<dbReference type="OMA" id="ANCLMLF"/>
<dbReference type="KEGG" id="nta:107778438"/>
<sequence length="206" mass="23785">MVFLPTKREREEEDFHSIKTMANCLMLFSNQSNDYHFDNIMKYNNSTTNRVFECKTCNRQFSSFQALGGHRASHKKPRLNMRELNNLQLFQLPNIKPKTHECSICGLEFALGQALGGHMRRHRVVITTTTTTTTTAEAQSQTSWTRLNEFSRHQALMNNENLDQAPNRRVPVVKKLNGQRVLCLDLNLTPLENDHLEFNLGADCFL</sequence>
<keyword evidence="11" id="KW-1185">Reference proteome</keyword>
<evidence type="ECO:0000256" key="4">
    <source>
        <dbReference type="ARBA" id="ARBA00022771"/>
    </source>
</evidence>
<dbReference type="PaxDb" id="4097-A0A1S3YPY4"/>
<evidence type="ECO:0000259" key="10">
    <source>
        <dbReference type="PROSITE" id="PS50157"/>
    </source>
</evidence>
<dbReference type="GO" id="GO:0010200">
    <property type="term" value="P:response to chitin"/>
    <property type="evidence" value="ECO:0000318"/>
    <property type="project" value="GO_Central"/>
</dbReference>
<evidence type="ECO:0000256" key="1">
    <source>
        <dbReference type="ARBA" id="ARBA00004123"/>
    </source>
</evidence>
<evidence type="ECO:0000256" key="9">
    <source>
        <dbReference type="PROSITE-ProRule" id="PRU00042"/>
    </source>
</evidence>
<dbReference type="Pfam" id="PF13912">
    <property type="entry name" value="zf-C2H2_6"/>
    <property type="match status" value="2"/>
</dbReference>
<dbReference type="RefSeq" id="XP_016454183.1">
    <property type="nucleotide sequence ID" value="XM_016598697.2"/>
</dbReference>
<evidence type="ECO:0000313" key="11">
    <source>
        <dbReference type="Proteomes" id="UP000790787"/>
    </source>
</evidence>